<gene>
    <name evidence="6" type="ORF">CW354_00235</name>
</gene>
<comment type="similarity">
    <text evidence="2 5">Belongs to the class-III pyridoxal-phosphate-dependent aminotransferase family.</text>
</comment>
<dbReference type="Proteomes" id="UP000239504">
    <property type="component" value="Unassembled WGS sequence"/>
</dbReference>
<name>A0A2S7KA36_9PROT</name>
<evidence type="ECO:0000256" key="5">
    <source>
        <dbReference type="RuleBase" id="RU003560"/>
    </source>
</evidence>
<reference evidence="6 7" key="1">
    <citation type="submission" date="2017-12" db="EMBL/GenBank/DDBJ databases">
        <authorList>
            <person name="Hurst M.R.H."/>
        </authorList>
    </citation>
    <scope>NUCLEOTIDE SEQUENCE [LARGE SCALE GENOMIC DNA]</scope>
    <source>
        <strain evidence="6 7">SY-3-19</strain>
    </source>
</reference>
<dbReference type="OrthoDB" id="9801834at2"/>
<dbReference type="InterPro" id="IPR049704">
    <property type="entry name" value="Aminotrans_3_PPA_site"/>
</dbReference>
<comment type="caution">
    <text evidence="6">The sequence shown here is derived from an EMBL/GenBank/DDBJ whole genome shotgun (WGS) entry which is preliminary data.</text>
</comment>
<evidence type="ECO:0000256" key="2">
    <source>
        <dbReference type="ARBA" id="ARBA00008954"/>
    </source>
</evidence>
<evidence type="ECO:0000256" key="1">
    <source>
        <dbReference type="ARBA" id="ARBA00001933"/>
    </source>
</evidence>
<organism evidence="6 7">
    <name type="scientific">Hyphococcus luteus</name>
    <dbReference type="NCBI Taxonomy" id="2058213"/>
    <lineage>
        <taxon>Bacteria</taxon>
        <taxon>Pseudomonadati</taxon>
        <taxon>Pseudomonadota</taxon>
        <taxon>Alphaproteobacteria</taxon>
        <taxon>Parvularculales</taxon>
        <taxon>Parvularculaceae</taxon>
        <taxon>Hyphococcus</taxon>
    </lineage>
</organism>
<keyword evidence="6" id="KW-0808">Transferase</keyword>
<evidence type="ECO:0000256" key="3">
    <source>
        <dbReference type="ARBA" id="ARBA00022576"/>
    </source>
</evidence>
<dbReference type="PANTHER" id="PTHR43094">
    <property type="entry name" value="AMINOTRANSFERASE"/>
    <property type="match status" value="1"/>
</dbReference>
<keyword evidence="3 6" id="KW-0032">Aminotransferase</keyword>
<evidence type="ECO:0000313" key="6">
    <source>
        <dbReference type="EMBL" id="PQA89343.1"/>
    </source>
</evidence>
<dbReference type="Gene3D" id="3.90.1150.10">
    <property type="entry name" value="Aspartate Aminotransferase, domain 1"/>
    <property type="match status" value="1"/>
</dbReference>
<dbReference type="Pfam" id="PF00202">
    <property type="entry name" value="Aminotran_3"/>
    <property type="match status" value="1"/>
</dbReference>
<dbReference type="Gene3D" id="3.40.640.10">
    <property type="entry name" value="Type I PLP-dependent aspartate aminotransferase-like (Major domain)"/>
    <property type="match status" value="1"/>
</dbReference>
<dbReference type="PANTHER" id="PTHR43094:SF1">
    <property type="entry name" value="AMINOTRANSFERASE CLASS-III"/>
    <property type="match status" value="1"/>
</dbReference>
<protein>
    <submittedName>
        <fullName evidence="6">Aspartate aminotransferase family protein</fullName>
    </submittedName>
</protein>
<proteinExistence type="inferred from homology"/>
<dbReference type="FunFam" id="3.40.640.10:FF:000004">
    <property type="entry name" value="Acetylornithine aminotransferase"/>
    <property type="match status" value="1"/>
</dbReference>
<dbReference type="InterPro" id="IPR015421">
    <property type="entry name" value="PyrdxlP-dep_Trfase_major"/>
</dbReference>
<dbReference type="InterPro" id="IPR015424">
    <property type="entry name" value="PyrdxlP-dep_Trfase"/>
</dbReference>
<dbReference type="GO" id="GO:0008483">
    <property type="term" value="F:transaminase activity"/>
    <property type="evidence" value="ECO:0007669"/>
    <property type="project" value="UniProtKB-KW"/>
</dbReference>
<dbReference type="EMBL" id="PJCH01000001">
    <property type="protein sequence ID" value="PQA89343.1"/>
    <property type="molecule type" value="Genomic_DNA"/>
</dbReference>
<dbReference type="InterPro" id="IPR005814">
    <property type="entry name" value="Aminotrans_3"/>
</dbReference>
<keyword evidence="7" id="KW-1185">Reference proteome</keyword>
<accession>A0A2S7KA36</accession>
<comment type="cofactor">
    <cofactor evidence="1">
        <name>pyridoxal 5'-phosphate</name>
        <dbReference type="ChEBI" id="CHEBI:597326"/>
    </cofactor>
</comment>
<dbReference type="InterPro" id="IPR015422">
    <property type="entry name" value="PyrdxlP-dep_Trfase_small"/>
</dbReference>
<dbReference type="RefSeq" id="WP_104828046.1">
    <property type="nucleotide sequence ID" value="NZ_PJCH01000001.1"/>
</dbReference>
<keyword evidence="4 5" id="KW-0663">Pyridoxal phosphate</keyword>
<dbReference type="PROSITE" id="PS00600">
    <property type="entry name" value="AA_TRANSFER_CLASS_3"/>
    <property type="match status" value="1"/>
</dbReference>
<evidence type="ECO:0000256" key="4">
    <source>
        <dbReference type="ARBA" id="ARBA00022898"/>
    </source>
</evidence>
<dbReference type="AlphaFoldDB" id="A0A2S7KA36"/>
<evidence type="ECO:0000313" key="7">
    <source>
        <dbReference type="Proteomes" id="UP000239504"/>
    </source>
</evidence>
<dbReference type="GO" id="GO:0030170">
    <property type="term" value="F:pyridoxal phosphate binding"/>
    <property type="evidence" value="ECO:0007669"/>
    <property type="project" value="InterPro"/>
</dbReference>
<dbReference type="SUPFAM" id="SSF53383">
    <property type="entry name" value="PLP-dependent transferases"/>
    <property type="match status" value="1"/>
</dbReference>
<dbReference type="CDD" id="cd00610">
    <property type="entry name" value="OAT_like"/>
    <property type="match status" value="1"/>
</dbReference>
<sequence length="459" mass="50289">MNAIPAELFDWSQNAPSHLFYQTGGRRPFIERAEGVYIWDAQGRRFLDGSSGAMVSNIGHGNKRVLDAMRDQMNATTFGYRLHFENEPAERLASVLSKLSPQGLDRVFFASGGSEAVESCIKLARQYALAKGETKRTEVISRFPSYHGSTFGALAVTGYGPLNDPFAPMVREMPKIPAPRAYLDRDNSSDEARGLRYADMLRGKIEELGPENVLAFIMEPVGGASTGALVAPDSYYQRVRDICDDYGVLLIYDEVMTGVGRTGTFLAAEHWGQSPDIIALSKGLGAGYVPLGAMIARRDIVDPVVANGGFMHGYTYAGNPLACAAGLAVIREIYEQDLMANTARIGALLKSRLDNLTARFPFIGDVRGKGLLLAFELVANRETMTPLPKDANAFAKLVEYAYEEQLIIYSRRTHGGYEGDHFLVCPPMIATESHVDEIMEKLTKSLDRLAGELKLPVNG</sequence>